<dbReference type="EMBL" id="GBHO01017157">
    <property type="protein sequence ID" value="JAG26447.1"/>
    <property type="molecule type" value="Transcribed_RNA"/>
</dbReference>
<sequence>MEAPDPVFSFRGEMGNVLCILLSAKSGQELLYAGTSQGFVHLWILKVKRELKKIHVSETSCSSIVEIPKGFATLGKGEAVKLWNSEWTLSKIIPTEFCGFCNILFYGALLVPGCDGRILLMNLEGEVQSVMVHESSKKHGEVMCMKYSTSLDVIVSCFESGLVVVWKKDGVPICDTEVEDTPMCLDICENFSKILVGTSGMFLHKLSFKNGALTVESKTELTNPGISGVSIRSDGKLCAVSCWDNKVRYFSVKTLKLLAVLDNRTVPNCIEFSDKTSFSEPGFVFVGGSDGRITIWDLYANK</sequence>
<gene>
    <name evidence="5" type="primary">Gnb1l_1</name>
    <name evidence="4" type="synonym">Gnb1l_0</name>
    <name evidence="5" type="ORF">CM83_43293</name>
    <name evidence="4" type="ORF">CM83_43294</name>
    <name evidence="6" type="ORF">g.53686</name>
    <name evidence="7" type="ORF">g.53687</name>
</gene>
<keyword evidence="2" id="KW-0677">Repeat</keyword>
<dbReference type="InterPro" id="IPR036322">
    <property type="entry name" value="WD40_repeat_dom_sf"/>
</dbReference>
<dbReference type="PANTHER" id="PTHR19854:SF1">
    <property type="entry name" value="GUANINE NUCLEOTIDE-BINDING PROTEIN SUBUNIT BETA-LIKE PROTEIN 1"/>
    <property type="match status" value="1"/>
</dbReference>
<protein>
    <submittedName>
        <fullName evidence="5">Guanine nucleotide-binding protein subunit beta-like protein 1</fullName>
    </submittedName>
</protein>
<dbReference type="Gene3D" id="2.130.10.10">
    <property type="entry name" value="YVTN repeat-like/Quinoprotein amine dehydrogenase"/>
    <property type="match status" value="2"/>
</dbReference>
<dbReference type="EMBL" id="GDHC01011466">
    <property type="protein sequence ID" value="JAQ07163.1"/>
    <property type="molecule type" value="Transcribed_RNA"/>
</dbReference>
<dbReference type="InterPro" id="IPR015943">
    <property type="entry name" value="WD40/YVTN_repeat-like_dom_sf"/>
</dbReference>
<evidence type="ECO:0000313" key="6">
    <source>
        <dbReference type="EMBL" id="JAQ07163.1"/>
    </source>
</evidence>
<dbReference type="InterPro" id="IPR001680">
    <property type="entry name" value="WD40_rpt"/>
</dbReference>
<evidence type="ECO:0000256" key="2">
    <source>
        <dbReference type="ARBA" id="ARBA00022737"/>
    </source>
</evidence>
<evidence type="ECO:0000313" key="7">
    <source>
        <dbReference type="EMBL" id="JAQ15981.1"/>
    </source>
</evidence>
<dbReference type="EMBL" id="GDHC01002648">
    <property type="protein sequence ID" value="JAQ15981.1"/>
    <property type="molecule type" value="Transcribed_RNA"/>
</dbReference>
<proteinExistence type="predicted"/>
<evidence type="ECO:0000256" key="3">
    <source>
        <dbReference type="PROSITE-ProRule" id="PRU00221"/>
    </source>
</evidence>
<reference evidence="5" key="1">
    <citation type="journal article" date="2014" name="PLoS ONE">
        <title>Transcriptome-Based Identification of ABC Transporters in the Western Tarnished Plant Bug Lygus hesperus.</title>
        <authorList>
            <person name="Hull J.J."/>
            <person name="Chaney K."/>
            <person name="Geib S.M."/>
            <person name="Fabrick J.A."/>
            <person name="Brent C.S."/>
            <person name="Walsh D."/>
            <person name="Lavine L.C."/>
        </authorList>
    </citation>
    <scope>NUCLEOTIDE SEQUENCE</scope>
</reference>
<evidence type="ECO:0000313" key="5">
    <source>
        <dbReference type="EMBL" id="JAG26447.1"/>
    </source>
</evidence>
<reference evidence="6" key="3">
    <citation type="journal article" date="2016" name="Gigascience">
        <title>De novo construction of an expanded transcriptome assembly for the western tarnished plant bug, Lygus hesperus.</title>
        <authorList>
            <person name="Tassone E.E."/>
            <person name="Geib S.M."/>
            <person name="Hall B."/>
            <person name="Fabrick J.A."/>
            <person name="Brent C.S."/>
            <person name="Hull J.J."/>
        </authorList>
    </citation>
    <scope>NUCLEOTIDE SEQUENCE</scope>
</reference>
<name>A0A0A9Y053_LYGHE</name>
<feature type="repeat" description="WD" evidence="3">
    <location>
        <begin position="283"/>
        <end position="302"/>
    </location>
</feature>
<accession>A0A0A9Y053</accession>
<reference evidence="5" key="2">
    <citation type="submission" date="2014-07" db="EMBL/GenBank/DDBJ databases">
        <authorList>
            <person name="Hull J."/>
        </authorList>
    </citation>
    <scope>NUCLEOTIDE SEQUENCE</scope>
</reference>
<dbReference type="SMART" id="SM00320">
    <property type="entry name" value="WD40"/>
    <property type="match status" value="4"/>
</dbReference>
<evidence type="ECO:0000256" key="1">
    <source>
        <dbReference type="ARBA" id="ARBA00022574"/>
    </source>
</evidence>
<evidence type="ECO:0000313" key="4">
    <source>
        <dbReference type="EMBL" id="JAG26446.1"/>
    </source>
</evidence>
<dbReference type="AlphaFoldDB" id="A0A0A9Y053"/>
<dbReference type="EMBL" id="GBHO01017158">
    <property type="protein sequence ID" value="JAG26446.1"/>
    <property type="molecule type" value="Transcribed_RNA"/>
</dbReference>
<dbReference type="Pfam" id="PF00400">
    <property type="entry name" value="WD40"/>
    <property type="match status" value="2"/>
</dbReference>
<keyword evidence="1 3" id="KW-0853">WD repeat</keyword>
<organism evidence="5">
    <name type="scientific">Lygus hesperus</name>
    <name type="common">Western plant bug</name>
    <dbReference type="NCBI Taxonomy" id="30085"/>
    <lineage>
        <taxon>Eukaryota</taxon>
        <taxon>Metazoa</taxon>
        <taxon>Ecdysozoa</taxon>
        <taxon>Arthropoda</taxon>
        <taxon>Hexapoda</taxon>
        <taxon>Insecta</taxon>
        <taxon>Pterygota</taxon>
        <taxon>Neoptera</taxon>
        <taxon>Paraneoptera</taxon>
        <taxon>Hemiptera</taxon>
        <taxon>Heteroptera</taxon>
        <taxon>Panheteroptera</taxon>
        <taxon>Cimicomorpha</taxon>
        <taxon>Miridae</taxon>
        <taxon>Mirini</taxon>
        <taxon>Lygus</taxon>
    </lineage>
</organism>
<dbReference type="PANTHER" id="PTHR19854">
    <property type="entry name" value="TRANSDUCIN BETA-LIKE 3"/>
    <property type="match status" value="1"/>
</dbReference>
<dbReference type="SUPFAM" id="SSF50978">
    <property type="entry name" value="WD40 repeat-like"/>
    <property type="match status" value="1"/>
</dbReference>
<dbReference type="PROSITE" id="PS50082">
    <property type="entry name" value="WD_REPEATS_2"/>
    <property type="match status" value="1"/>
</dbReference>